<feature type="region of interest" description="Disordered" evidence="2">
    <location>
        <begin position="873"/>
        <end position="1063"/>
    </location>
</feature>
<reference evidence="4 5" key="1">
    <citation type="submission" date="2024-01" db="EMBL/GenBank/DDBJ databases">
        <title>The genomes of 5 underutilized Papilionoideae crops provide insights into root nodulation and disease resistanc.</title>
        <authorList>
            <person name="Yuan L."/>
        </authorList>
    </citation>
    <scope>NUCLEOTIDE SEQUENCE [LARGE SCALE GENOMIC DNA]</scope>
    <source>
        <strain evidence="4">ZHUSHIDOU_FW_LH</strain>
        <tissue evidence="4">Leaf</tissue>
    </source>
</reference>
<evidence type="ECO:0000256" key="1">
    <source>
        <dbReference type="ARBA" id="ARBA00007797"/>
    </source>
</evidence>
<evidence type="ECO:0000256" key="2">
    <source>
        <dbReference type="SAM" id="MobiDB-lite"/>
    </source>
</evidence>
<feature type="region of interest" description="Disordered" evidence="2">
    <location>
        <begin position="80"/>
        <end position="139"/>
    </location>
</feature>
<evidence type="ECO:0000313" key="5">
    <source>
        <dbReference type="Proteomes" id="UP001372338"/>
    </source>
</evidence>
<evidence type="ECO:0000313" key="4">
    <source>
        <dbReference type="EMBL" id="KAK7275524.1"/>
    </source>
</evidence>
<proteinExistence type="inferred from homology"/>
<dbReference type="SUPFAM" id="SSF48371">
    <property type="entry name" value="ARM repeat"/>
    <property type="match status" value="1"/>
</dbReference>
<name>A0AAN9FH10_CROPI</name>
<feature type="region of interest" description="Disordered" evidence="2">
    <location>
        <begin position="465"/>
        <end position="487"/>
    </location>
</feature>
<organism evidence="4 5">
    <name type="scientific">Crotalaria pallida</name>
    <name type="common">Smooth rattlebox</name>
    <name type="synonym">Crotalaria striata</name>
    <dbReference type="NCBI Taxonomy" id="3830"/>
    <lineage>
        <taxon>Eukaryota</taxon>
        <taxon>Viridiplantae</taxon>
        <taxon>Streptophyta</taxon>
        <taxon>Embryophyta</taxon>
        <taxon>Tracheophyta</taxon>
        <taxon>Spermatophyta</taxon>
        <taxon>Magnoliopsida</taxon>
        <taxon>eudicotyledons</taxon>
        <taxon>Gunneridae</taxon>
        <taxon>Pentapetalae</taxon>
        <taxon>rosids</taxon>
        <taxon>fabids</taxon>
        <taxon>Fabales</taxon>
        <taxon>Fabaceae</taxon>
        <taxon>Papilionoideae</taxon>
        <taxon>50 kb inversion clade</taxon>
        <taxon>genistoids sensu lato</taxon>
        <taxon>core genistoids</taxon>
        <taxon>Crotalarieae</taxon>
        <taxon>Crotalaria</taxon>
    </lineage>
</organism>
<feature type="compositionally biased region" description="Acidic residues" evidence="2">
    <location>
        <begin position="883"/>
        <end position="906"/>
    </location>
</feature>
<dbReference type="EMBL" id="JAYWIO010000003">
    <property type="protein sequence ID" value="KAK7275524.1"/>
    <property type="molecule type" value="Genomic_DNA"/>
</dbReference>
<dbReference type="InterPro" id="IPR040155">
    <property type="entry name" value="CEBPZ/Mak21-like"/>
</dbReference>
<feature type="region of interest" description="Disordered" evidence="2">
    <location>
        <begin position="677"/>
        <end position="755"/>
    </location>
</feature>
<accession>A0AAN9FH10</accession>
<feature type="domain" description="CCAAT-binding factor" evidence="3">
    <location>
        <begin position="538"/>
        <end position="783"/>
    </location>
</feature>
<dbReference type="PANTHER" id="PTHR12048">
    <property type="entry name" value="CCAAT-BINDING FACTOR-RELATED"/>
    <property type="match status" value="1"/>
</dbReference>
<dbReference type="PANTHER" id="PTHR12048:SF0">
    <property type="entry name" value="CCAAT_ENHANCER-BINDING PROTEIN ZETA"/>
    <property type="match status" value="1"/>
</dbReference>
<comment type="similarity">
    <text evidence="1">Belongs to the CBF/MAK21 family.</text>
</comment>
<evidence type="ECO:0000259" key="3">
    <source>
        <dbReference type="Pfam" id="PF03914"/>
    </source>
</evidence>
<keyword evidence="5" id="KW-1185">Reference proteome</keyword>
<dbReference type="GO" id="GO:0005634">
    <property type="term" value="C:nucleus"/>
    <property type="evidence" value="ECO:0007669"/>
    <property type="project" value="TreeGrafter"/>
</dbReference>
<feature type="compositionally biased region" description="Acidic residues" evidence="2">
    <location>
        <begin position="918"/>
        <end position="992"/>
    </location>
</feature>
<feature type="compositionally biased region" description="Acidic residues" evidence="2">
    <location>
        <begin position="689"/>
        <end position="711"/>
    </location>
</feature>
<dbReference type="InterPro" id="IPR005612">
    <property type="entry name" value="CCAAT-binding_factor"/>
</dbReference>
<comment type="caution">
    <text evidence="4">The sequence shown here is derived from an EMBL/GenBank/DDBJ whole genome shotgun (WGS) entry which is preliminary data.</text>
</comment>
<gene>
    <name evidence="4" type="ORF">RIF29_16643</name>
</gene>
<protein>
    <recommendedName>
        <fullName evidence="3">CCAAT-binding factor domain-containing protein</fullName>
    </recommendedName>
</protein>
<sequence length="1063" mass="119453">MSCAMLYTRARNPTRSKEKEKSLLLLLFPSTSSSLLHATMVKSKPDNPSKTPEDIDLLKSDVASFASSLGLATSGSTYSGFNDVDFRKKTNPPKKQAEKSTPHNTHKPKNKTLPKNNEPHEPNKPKPKPPVLSLDEGNNERGFNKFKNLPKVPLVKASELGVWYEDAAELEEKVIGEGKRVEMRNVEEWKRFVEKKREFGERLMAQYAQDYEKSRGKSGDIKMLVSTQRSGTAADKVSAFAVLVGDNPIANVRSIDALLGMVTSKVGKRHALTGFEALQELFISSLLPDRKLKTLLTRPLNHIPETKDGNSLLLFWYWEECLKQRYERFIVALEEASRDMLPALKNKALRAIYCLLSRKSEQERKLLSAIVNKLGDPDNKAASNADFHLSMLLSDHPNMKPVVIDEVDSFLFRPHLGPRAQYHAVNFLSQIRLTNKREGPKVAKRLIEVYFALFKVLITGASSDGKLDKTSKENPKEKKSEVTPESHDELDSRLLSVLLTGVNRAFPYVASDEADDIVEVQTPVLFRLVHSKNFNVGVQALMLLDKISSKNQIASDRFYRALYSKLLLPAAMYTSKAEMFVGLLLRAMKRDVNLKRVAAFSKRLLQVALQQPPQYACACLFLLSELLKARPPLWNMVLQNESIDEELEHFEDVIEETDIKPSTIANEKADDIALVENGDDANSESGSSESEDELPASSQDDDSDDASEDGDFMLSRKESNTKKSKSVSNNEVQQSQVSDKKSILPGGYDPRHREPSYCNADRASWWELMVLASHSHPSVATMASTLLSGANIVYNGNPLNDLTLTAFLDKFMEKKPKQSTWHGGSQIEPAKQLDMNAHMVGSEILLLAEEDVPPEDLVFHKFYTNKMNTTTKQKKKKKKKTADEEDAEDLFDVDGEDESDNEEIENMLDSADPSFEPDGYDYDDLDEIANDGDEDLIGDVDDAEELDMPSDVGEEDDEVPLDFDDDDDDVSDDNIELNVGDIDDDSDVDEVEVDTKKRKRKTGGKSGASPFASYEEFEHLMEDDDNTEKKPSKKKHKSKKNVDDNNEKKPSQKKHKSKKNKKK</sequence>
<dbReference type="Proteomes" id="UP001372338">
    <property type="component" value="Unassembled WGS sequence"/>
</dbReference>
<dbReference type="AlphaFoldDB" id="A0AAN9FH10"/>
<dbReference type="InterPro" id="IPR016024">
    <property type="entry name" value="ARM-type_fold"/>
</dbReference>
<feature type="compositionally biased region" description="Basic and acidic residues" evidence="2">
    <location>
        <begin position="1040"/>
        <end position="1050"/>
    </location>
</feature>
<dbReference type="Pfam" id="PF03914">
    <property type="entry name" value="CBF"/>
    <property type="match status" value="1"/>
</dbReference>
<feature type="compositionally biased region" description="Basic residues" evidence="2">
    <location>
        <begin position="1051"/>
        <end position="1063"/>
    </location>
</feature>